<sequence length="67" mass="7026">MAVTDAERDFIIVKDVAAATLESARGKLADTMTPGFQAEFDPAEAEAAGAFHEDALSEADAIDSTHD</sequence>
<dbReference type="AlphaFoldDB" id="A0A2G8SYR8"/>
<evidence type="ECO:0000313" key="2">
    <source>
        <dbReference type="Proteomes" id="UP000228593"/>
    </source>
</evidence>
<reference evidence="1 2" key="1">
    <citation type="submission" date="2017-10" db="EMBL/GenBank/DDBJ databases">
        <title>Massilia psychrophilum sp. nov., a novel purple-pigmented bacterium isolated from Tianshan glacier, Xinjiang Municipality, China.</title>
        <authorList>
            <person name="Wang H."/>
        </authorList>
    </citation>
    <scope>NUCLEOTIDE SEQUENCE [LARGE SCALE GENOMIC DNA]</scope>
    <source>
        <strain evidence="1 2">JCM 30813</strain>
    </source>
</reference>
<evidence type="ECO:0000313" key="1">
    <source>
        <dbReference type="EMBL" id="PIL38894.1"/>
    </source>
</evidence>
<accession>A0A2G8SYR8</accession>
<proteinExistence type="predicted"/>
<comment type="caution">
    <text evidence="1">The sequence shown here is derived from an EMBL/GenBank/DDBJ whole genome shotgun (WGS) entry which is preliminary data.</text>
</comment>
<dbReference type="Proteomes" id="UP000228593">
    <property type="component" value="Unassembled WGS sequence"/>
</dbReference>
<gene>
    <name evidence="1" type="ORF">CR103_15575</name>
</gene>
<keyword evidence="2" id="KW-1185">Reference proteome</keyword>
<protein>
    <submittedName>
        <fullName evidence="1">Protein TraD</fullName>
    </submittedName>
</protein>
<dbReference type="OrthoDB" id="7477520at2"/>
<organism evidence="1 2">
    <name type="scientific">Massilia psychrophila</name>
    <dbReference type="NCBI Taxonomy" id="1603353"/>
    <lineage>
        <taxon>Bacteria</taxon>
        <taxon>Pseudomonadati</taxon>
        <taxon>Pseudomonadota</taxon>
        <taxon>Betaproteobacteria</taxon>
        <taxon>Burkholderiales</taxon>
        <taxon>Oxalobacteraceae</taxon>
        <taxon>Telluria group</taxon>
        <taxon>Massilia</taxon>
    </lineage>
</organism>
<name>A0A2G8SYR8_9BURK</name>
<dbReference type="EMBL" id="PDOB01000027">
    <property type="protein sequence ID" value="PIL38894.1"/>
    <property type="molecule type" value="Genomic_DNA"/>
</dbReference>